<comment type="caution">
    <text evidence="4">The sequence shown here is derived from an EMBL/GenBank/DDBJ whole genome shotgun (WGS) entry which is preliminary data.</text>
</comment>
<feature type="compositionally biased region" description="Polar residues" evidence="2">
    <location>
        <begin position="1"/>
        <end position="12"/>
    </location>
</feature>
<evidence type="ECO:0000259" key="3">
    <source>
        <dbReference type="PROSITE" id="PS50217"/>
    </source>
</evidence>
<accession>A0AAD3CEL9</accession>
<dbReference type="AlphaFoldDB" id="A0AAD3CEL9"/>
<protein>
    <recommendedName>
        <fullName evidence="3">BZIP domain-containing protein</fullName>
    </recommendedName>
</protein>
<name>A0AAD3CEL9_9STRA</name>
<evidence type="ECO:0000256" key="2">
    <source>
        <dbReference type="SAM" id="MobiDB-lite"/>
    </source>
</evidence>
<keyword evidence="5" id="KW-1185">Reference proteome</keyword>
<dbReference type="GO" id="GO:0003700">
    <property type="term" value="F:DNA-binding transcription factor activity"/>
    <property type="evidence" value="ECO:0007669"/>
    <property type="project" value="InterPro"/>
</dbReference>
<feature type="region of interest" description="Disordered" evidence="2">
    <location>
        <begin position="216"/>
        <end position="237"/>
    </location>
</feature>
<dbReference type="Gene3D" id="1.20.5.170">
    <property type="match status" value="1"/>
</dbReference>
<sequence length="293" mass="31643">MDSTSLEKNAQAQLPVVDGSLPMRKRKDVVEEPAATKKAKADNTEADIISMVKESAASAVALNPSTEADLKPVKRAPMSKAREVRLEQNRKAARESRRRKKIMIEELQRSVVFFSRANATLKQQNDELQRMLLTAQTRVSAYEKGDSSAAAVPNGQTQTTTDEKEGAQAFSSAQAQAAQAQAAQAQAAQAAATQAMFQNQGFPPAAARQAAQTFVAGPPPATMDNKTAGTTEQSNQGAWPNSAVTMQNMQNILFAVQNGMQPQMNMFNPYLSSMPQQQSQTQTPQDNSNNGQV</sequence>
<dbReference type="PROSITE" id="PS00036">
    <property type="entry name" value="BZIP_BASIC"/>
    <property type="match status" value="1"/>
</dbReference>
<evidence type="ECO:0000313" key="5">
    <source>
        <dbReference type="Proteomes" id="UP001054902"/>
    </source>
</evidence>
<feature type="coiled-coil region" evidence="1">
    <location>
        <begin position="104"/>
        <end position="138"/>
    </location>
</feature>
<dbReference type="Proteomes" id="UP001054902">
    <property type="component" value="Unassembled WGS sequence"/>
</dbReference>
<feature type="region of interest" description="Disordered" evidence="2">
    <location>
        <begin position="143"/>
        <end position="164"/>
    </location>
</feature>
<dbReference type="Pfam" id="PF00170">
    <property type="entry name" value="bZIP_1"/>
    <property type="match status" value="1"/>
</dbReference>
<reference evidence="4 5" key="1">
    <citation type="journal article" date="2021" name="Sci. Rep.">
        <title>The genome of the diatom Chaetoceros tenuissimus carries an ancient integrated fragment of an extant virus.</title>
        <authorList>
            <person name="Hongo Y."/>
            <person name="Kimura K."/>
            <person name="Takaki Y."/>
            <person name="Yoshida Y."/>
            <person name="Baba S."/>
            <person name="Kobayashi G."/>
            <person name="Nagasaki K."/>
            <person name="Hano T."/>
            <person name="Tomaru Y."/>
        </authorList>
    </citation>
    <scope>NUCLEOTIDE SEQUENCE [LARGE SCALE GENOMIC DNA]</scope>
    <source>
        <strain evidence="4 5">NIES-3715</strain>
    </source>
</reference>
<feature type="compositionally biased region" description="Low complexity" evidence="2">
    <location>
        <begin position="272"/>
        <end position="285"/>
    </location>
</feature>
<keyword evidence="1" id="KW-0175">Coiled coil</keyword>
<dbReference type="InterPro" id="IPR004827">
    <property type="entry name" value="bZIP"/>
</dbReference>
<feature type="region of interest" description="Disordered" evidence="2">
    <location>
        <begin position="1"/>
        <end position="42"/>
    </location>
</feature>
<gene>
    <name evidence="4" type="ORF">CTEN210_01181</name>
</gene>
<evidence type="ECO:0000256" key="1">
    <source>
        <dbReference type="SAM" id="Coils"/>
    </source>
</evidence>
<proteinExistence type="predicted"/>
<feature type="domain" description="BZIP" evidence="3">
    <location>
        <begin position="79"/>
        <end position="142"/>
    </location>
</feature>
<feature type="compositionally biased region" description="Polar residues" evidence="2">
    <location>
        <begin position="224"/>
        <end position="237"/>
    </location>
</feature>
<dbReference type="SMART" id="SM00338">
    <property type="entry name" value="BRLZ"/>
    <property type="match status" value="1"/>
</dbReference>
<dbReference type="InterPro" id="IPR046347">
    <property type="entry name" value="bZIP_sf"/>
</dbReference>
<dbReference type="CDD" id="cd14686">
    <property type="entry name" value="bZIP"/>
    <property type="match status" value="1"/>
</dbReference>
<organism evidence="4 5">
    <name type="scientific">Chaetoceros tenuissimus</name>
    <dbReference type="NCBI Taxonomy" id="426638"/>
    <lineage>
        <taxon>Eukaryota</taxon>
        <taxon>Sar</taxon>
        <taxon>Stramenopiles</taxon>
        <taxon>Ochrophyta</taxon>
        <taxon>Bacillariophyta</taxon>
        <taxon>Coscinodiscophyceae</taxon>
        <taxon>Chaetocerotophycidae</taxon>
        <taxon>Chaetocerotales</taxon>
        <taxon>Chaetocerotaceae</taxon>
        <taxon>Chaetoceros</taxon>
    </lineage>
</organism>
<dbReference type="PROSITE" id="PS50217">
    <property type="entry name" value="BZIP"/>
    <property type="match status" value="1"/>
</dbReference>
<evidence type="ECO:0000313" key="4">
    <source>
        <dbReference type="EMBL" id="GFH44707.1"/>
    </source>
</evidence>
<feature type="region of interest" description="Disordered" evidence="2">
    <location>
        <begin position="269"/>
        <end position="293"/>
    </location>
</feature>
<dbReference type="SUPFAM" id="SSF57959">
    <property type="entry name" value="Leucine zipper domain"/>
    <property type="match status" value="1"/>
</dbReference>
<dbReference type="EMBL" id="BLLK01000020">
    <property type="protein sequence ID" value="GFH44707.1"/>
    <property type="molecule type" value="Genomic_DNA"/>
</dbReference>